<dbReference type="AlphaFoldDB" id="A0A5C2RTV0"/>
<dbReference type="Pfam" id="PF00106">
    <property type="entry name" value="adh_short"/>
    <property type="match status" value="1"/>
</dbReference>
<dbReference type="OrthoDB" id="191139at2759"/>
<protein>
    <submittedName>
        <fullName evidence="2">NAD-P-binding protein</fullName>
    </submittedName>
</protein>
<reference evidence="2" key="1">
    <citation type="journal article" date="2018" name="Genome Biol. Evol.">
        <title>Genomics and development of Lentinus tigrinus, a white-rot wood-decaying mushroom with dimorphic fruiting bodies.</title>
        <authorList>
            <person name="Wu B."/>
            <person name="Xu Z."/>
            <person name="Knudson A."/>
            <person name="Carlson A."/>
            <person name="Chen N."/>
            <person name="Kovaka S."/>
            <person name="LaButti K."/>
            <person name="Lipzen A."/>
            <person name="Pennachio C."/>
            <person name="Riley R."/>
            <person name="Schakwitz W."/>
            <person name="Umezawa K."/>
            <person name="Ohm R.A."/>
            <person name="Grigoriev I.V."/>
            <person name="Nagy L.G."/>
            <person name="Gibbons J."/>
            <person name="Hibbett D."/>
        </authorList>
    </citation>
    <scope>NUCLEOTIDE SEQUENCE [LARGE SCALE GENOMIC DNA]</scope>
    <source>
        <strain evidence="2">ALCF2SS1-6</strain>
    </source>
</reference>
<accession>A0A5C2RTV0</accession>
<dbReference type="InterPro" id="IPR002347">
    <property type="entry name" value="SDR_fam"/>
</dbReference>
<dbReference type="InterPro" id="IPR036291">
    <property type="entry name" value="NAD(P)-bd_dom_sf"/>
</dbReference>
<dbReference type="GO" id="GO:0016491">
    <property type="term" value="F:oxidoreductase activity"/>
    <property type="evidence" value="ECO:0007669"/>
    <property type="project" value="UniProtKB-KW"/>
</dbReference>
<sequence>MGSFLSRSFNPETDVPELTGKVVLVSGGNSGVGFAVIQQLVRHGAKVYMGARNERRAKAAIERLHAEGLGPGNGQVLWLKLDLSDPREAVKAAQKLMQEEERLDVLVNNAAVLLVPFAKDRDGIQNIVMVNYIGTCVLTRALLPLLKRTAEQPNSDVRIVTVNTVSHNACPSNVRFRNLDNLNKDFEDTFFPQYNRYAFSKTMQLMFIKDLQQRLDEAGIPILCIALDPGEVRTEGVRAYTDSVGPIVGPIYRLIALLTFVTPAQGARSTLFAAGSPIPRAEPNEYRGQYLTSSCKVANPSKLVQNAELRRELWGTTEKFLHDIGLDLPAI</sequence>
<dbReference type="Gene3D" id="3.40.50.720">
    <property type="entry name" value="NAD(P)-binding Rossmann-like Domain"/>
    <property type="match status" value="1"/>
</dbReference>
<organism evidence="2 3">
    <name type="scientific">Lentinus tigrinus ALCF2SS1-6</name>
    <dbReference type="NCBI Taxonomy" id="1328759"/>
    <lineage>
        <taxon>Eukaryota</taxon>
        <taxon>Fungi</taxon>
        <taxon>Dikarya</taxon>
        <taxon>Basidiomycota</taxon>
        <taxon>Agaricomycotina</taxon>
        <taxon>Agaricomycetes</taxon>
        <taxon>Polyporales</taxon>
        <taxon>Polyporaceae</taxon>
        <taxon>Lentinus</taxon>
    </lineage>
</organism>
<dbReference type="PRINTS" id="PR00081">
    <property type="entry name" value="GDHRDH"/>
</dbReference>
<dbReference type="PANTHER" id="PTHR43157">
    <property type="entry name" value="PHOSPHATIDYLINOSITOL-GLYCAN BIOSYNTHESIS CLASS F PROTEIN-RELATED"/>
    <property type="match status" value="1"/>
</dbReference>
<gene>
    <name evidence="2" type="ORF">L227DRAFT_579910</name>
</gene>
<evidence type="ECO:0000313" key="2">
    <source>
        <dbReference type="EMBL" id="RPD55082.1"/>
    </source>
</evidence>
<dbReference type="STRING" id="1328759.A0A5C2RTV0"/>
<proteinExistence type="predicted"/>
<name>A0A5C2RTV0_9APHY</name>
<evidence type="ECO:0000313" key="3">
    <source>
        <dbReference type="Proteomes" id="UP000313359"/>
    </source>
</evidence>
<keyword evidence="1" id="KW-0560">Oxidoreductase</keyword>
<dbReference type="Proteomes" id="UP000313359">
    <property type="component" value="Unassembled WGS sequence"/>
</dbReference>
<dbReference type="SUPFAM" id="SSF51735">
    <property type="entry name" value="NAD(P)-binding Rossmann-fold domains"/>
    <property type="match status" value="1"/>
</dbReference>
<keyword evidence="3" id="KW-1185">Reference proteome</keyword>
<dbReference type="EMBL" id="ML122298">
    <property type="protein sequence ID" value="RPD55082.1"/>
    <property type="molecule type" value="Genomic_DNA"/>
</dbReference>
<dbReference type="PANTHER" id="PTHR43157:SF31">
    <property type="entry name" value="PHOSPHATIDYLINOSITOL-GLYCAN BIOSYNTHESIS CLASS F PROTEIN"/>
    <property type="match status" value="1"/>
</dbReference>
<evidence type="ECO:0000256" key="1">
    <source>
        <dbReference type="ARBA" id="ARBA00023002"/>
    </source>
</evidence>